<dbReference type="InterPro" id="IPR036388">
    <property type="entry name" value="WH-like_DNA-bd_sf"/>
</dbReference>
<dbReference type="CDD" id="cd05466">
    <property type="entry name" value="PBP2_LTTR_substrate"/>
    <property type="match status" value="1"/>
</dbReference>
<dbReference type="Pfam" id="PF03466">
    <property type="entry name" value="LysR_substrate"/>
    <property type="match status" value="1"/>
</dbReference>
<evidence type="ECO:0000256" key="4">
    <source>
        <dbReference type="ARBA" id="ARBA00023163"/>
    </source>
</evidence>
<protein>
    <submittedName>
        <fullName evidence="6">LysR family transcriptional regulator</fullName>
    </submittedName>
</protein>
<dbReference type="PROSITE" id="PS50931">
    <property type="entry name" value="HTH_LYSR"/>
    <property type="match status" value="1"/>
</dbReference>
<feature type="domain" description="HTH lysR-type" evidence="5">
    <location>
        <begin position="1"/>
        <end position="59"/>
    </location>
</feature>
<dbReference type="GO" id="GO:0003677">
    <property type="term" value="F:DNA binding"/>
    <property type="evidence" value="ECO:0007669"/>
    <property type="project" value="UniProtKB-KW"/>
</dbReference>
<keyword evidence="4" id="KW-0804">Transcription</keyword>
<sequence length="280" mass="31375">MAELNQLIQLITIAENGTISKASEILHISQPALTRSMQKLESEWNAALFDRKKNKVTLNKTGEIAVQYAKRVIEAADTMTREVQAYERSLHTISIGSCAPAPILELMAYLGERFPDMAMSSETVNPEELLPGLRSRRYQIILTHHPIEAEDILCREFCTEQLFLTVPPAHPLAGQTRGIHLEDLADETMLLIKFIGIWRDITISKMPRTNFILQDEDAAFNALVQVSALPAFASNLTLKYRGGGDNRVILPILDPEASITFFCSVLKQNRQYLPPSSVLE</sequence>
<evidence type="ECO:0000259" key="5">
    <source>
        <dbReference type="PROSITE" id="PS50931"/>
    </source>
</evidence>
<dbReference type="EMBL" id="DVKS01000175">
    <property type="protein sequence ID" value="HIT42442.1"/>
    <property type="molecule type" value="Genomic_DNA"/>
</dbReference>
<evidence type="ECO:0000256" key="1">
    <source>
        <dbReference type="ARBA" id="ARBA00009437"/>
    </source>
</evidence>
<dbReference type="InterPro" id="IPR036390">
    <property type="entry name" value="WH_DNA-bd_sf"/>
</dbReference>
<dbReference type="PANTHER" id="PTHR30346:SF28">
    <property type="entry name" value="HTH-TYPE TRANSCRIPTIONAL REGULATOR CYNR"/>
    <property type="match status" value="1"/>
</dbReference>
<proteinExistence type="inferred from homology"/>
<comment type="caution">
    <text evidence="6">The sequence shown here is derived from an EMBL/GenBank/DDBJ whole genome shotgun (WGS) entry which is preliminary data.</text>
</comment>
<keyword evidence="3" id="KW-0238">DNA-binding</keyword>
<organism evidence="6 7">
    <name type="scientific">Candidatus Caccovicinus merdipullorum</name>
    <dbReference type="NCBI Taxonomy" id="2840724"/>
    <lineage>
        <taxon>Bacteria</taxon>
        <taxon>Bacillati</taxon>
        <taxon>Bacillota</taxon>
        <taxon>Clostridia</taxon>
        <taxon>Eubacteriales</taxon>
        <taxon>Candidatus Caccovicinus</taxon>
    </lineage>
</organism>
<dbReference type="SUPFAM" id="SSF46785">
    <property type="entry name" value="Winged helix' DNA-binding domain"/>
    <property type="match status" value="1"/>
</dbReference>
<gene>
    <name evidence="6" type="ORF">IAB60_10200</name>
</gene>
<reference evidence="6" key="1">
    <citation type="submission" date="2020-10" db="EMBL/GenBank/DDBJ databases">
        <authorList>
            <person name="Gilroy R."/>
        </authorList>
    </citation>
    <scope>NUCLEOTIDE SEQUENCE</scope>
    <source>
        <strain evidence="6">CHK123-3438</strain>
    </source>
</reference>
<accession>A0A9D1GL28</accession>
<dbReference type="GO" id="GO:0003700">
    <property type="term" value="F:DNA-binding transcription factor activity"/>
    <property type="evidence" value="ECO:0007669"/>
    <property type="project" value="InterPro"/>
</dbReference>
<evidence type="ECO:0000256" key="3">
    <source>
        <dbReference type="ARBA" id="ARBA00023125"/>
    </source>
</evidence>
<dbReference type="Pfam" id="PF00126">
    <property type="entry name" value="HTH_1"/>
    <property type="match status" value="1"/>
</dbReference>
<keyword evidence="2" id="KW-0805">Transcription regulation</keyword>
<dbReference type="GO" id="GO:0032993">
    <property type="term" value="C:protein-DNA complex"/>
    <property type="evidence" value="ECO:0007669"/>
    <property type="project" value="TreeGrafter"/>
</dbReference>
<comment type="similarity">
    <text evidence="1">Belongs to the LysR transcriptional regulatory family.</text>
</comment>
<dbReference type="PRINTS" id="PR00039">
    <property type="entry name" value="HTHLYSR"/>
</dbReference>
<dbReference type="Gene3D" id="3.40.190.10">
    <property type="entry name" value="Periplasmic binding protein-like II"/>
    <property type="match status" value="2"/>
</dbReference>
<dbReference type="SUPFAM" id="SSF53850">
    <property type="entry name" value="Periplasmic binding protein-like II"/>
    <property type="match status" value="1"/>
</dbReference>
<evidence type="ECO:0000256" key="2">
    <source>
        <dbReference type="ARBA" id="ARBA00023015"/>
    </source>
</evidence>
<reference evidence="6" key="2">
    <citation type="journal article" date="2021" name="PeerJ">
        <title>Extensive microbial diversity within the chicken gut microbiome revealed by metagenomics and culture.</title>
        <authorList>
            <person name="Gilroy R."/>
            <person name="Ravi A."/>
            <person name="Getino M."/>
            <person name="Pursley I."/>
            <person name="Horton D.L."/>
            <person name="Alikhan N.F."/>
            <person name="Baker D."/>
            <person name="Gharbi K."/>
            <person name="Hall N."/>
            <person name="Watson M."/>
            <person name="Adriaenssens E.M."/>
            <person name="Foster-Nyarko E."/>
            <person name="Jarju S."/>
            <person name="Secka A."/>
            <person name="Antonio M."/>
            <person name="Oren A."/>
            <person name="Chaudhuri R.R."/>
            <person name="La Ragione R."/>
            <person name="Hildebrand F."/>
            <person name="Pallen M.J."/>
        </authorList>
    </citation>
    <scope>NUCLEOTIDE SEQUENCE</scope>
    <source>
        <strain evidence="6">CHK123-3438</strain>
    </source>
</reference>
<dbReference type="Gene3D" id="1.10.10.10">
    <property type="entry name" value="Winged helix-like DNA-binding domain superfamily/Winged helix DNA-binding domain"/>
    <property type="match status" value="1"/>
</dbReference>
<dbReference type="InterPro" id="IPR005119">
    <property type="entry name" value="LysR_subst-bd"/>
</dbReference>
<evidence type="ECO:0000313" key="6">
    <source>
        <dbReference type="EMBL" id="HIT42442.1"/>
    </source>
</evidence>
<dbReference type="AlphaFoldDB" id="A0A9D1GL28"/>
<dbReference type="PANTHER" id="PTHR30346">
    <property type="entry name" value="TRANSCRIPTIONAL DUAL REGULATOR HCAR-RELATED"/>
    <property type="match status" value="1"/>
</dbReference>
<dbReference type="Proteomes" id="UP000886860">
    <property type="component" value="Unassembled WGS sequence"/>
</dbReference>
<evidence type="ECO:0000313" key="7">
    <source>
        <dbReference type="Proteomes" id="UP000886860"/>
    </source>
</evidence>
<name>A0A9D1GL28_9FIRM</name>
<dbReference type="InterPro" id="IPR000847">
    <property type="entry name" value="LysR_HTH_N"/>
</dbReference>